<dbReference type="Gene3D" id="1.10.238.160">
    <property type="match status" value="1"/>
</dbReference>
<protein>
    <recommendedName>
        <fullName evidence="3">AlpA family transcriptional regulator</fullName>
    </recommendedName>
</protein>
<proteinExistence type="predicted"/>
<gene>
    <name evidence="1" type="ORF">CJO09_03910</name>
</gene>
<name>A0ABX9N087_9BURK</name>
<reference evidence="1 2" key="1">
    <citation type="submission" date="2017-08" db="EMBL/GenBank/DDBJ databases">
        <title>Pusillimonas indicus sp. nov., a member of the family Alcaligenaceae isolated from surface seawater.</title>
        <authorList>
            <person name="Li J."/>
        </authorList>
    </citation>
    <scope>NUCLEOTIDE SEQUENCE [LARGE SCALE GENOMIC DNA]</scope>
    <source>
        <strain evidence="1 2">17-4A</strain>
    </source>
</reference>
<dbReference type="EMBL" id="NQOU01000001">
    <property type="protein sequence ID" value="RII84627.1"/>
    <property type="molecule type" value="Genomic_DNA"/>
</dbReference>
<evidence type="ECO:0008006" key="3">
    <source>
        <dbReference type="Google" id="ProtNLM"/>
    </source>
</evidence>
<dbReference type="SUPFAM" id="SSF46955">
    <property type="entry name" value="Putative DNA-binding domain"/>
    <property type="match status" value="1"/>
</dbReference>
<dbReference type="InterPro" id="IPR009061">
    <property type="entry name" value="DNA-bd_dom_put_sf"/>
</dbReference>
<evidence type="ECO:0000313" key="1">
    <source>
        <dbReference type="EMBL" id="RII84627.1"/>
    </source>
</evidence>
<accession>A0ABX9N087</accession>
<evidence type="ECO:0000313" key="2">
    <source>
        <dbReference type="Proteomes" id="UP000266483"/>
    </source>
</evidence>
<sequence>MVRIPQVSAVCGLGRSTIWVWVKAGKFPKPLKLSTRTSVWPVEEIRAWLNDPLGWIEANRDIRN</sequence>
<organism evidence="1 2">
    <name type="scientific">Neopusillimonas maritima</name>
    <dbReference type="NCBI Taxonomy" id="2026239"/>
    <lineage>
        <taxon>Bacteria</taxon>
        <taxon>Pseudomonadati</taxon>
        <taxon>Pseudomonadota</taxon>
        <taxon>Betaproteobacteria</taxon>
        <taxon>Burkholderiales</taxon>
        <taxon>Alcaligenaceae</taxon>
        <taxon>Neopusillimonas</taxon>
    </lineage>
</organism>
<dbReference type="Pfam" id="PF05930">
    <property type="entry name" value="Phage_AlpA"/>
    <property type="match status" value="1"/>
</dbReference>
<dbReference type="Proteomes" id="UP000266483">
    <property type="component" value="Unassembled WGS sequence"/>
</dbReference>
<comment type="caution">
    <text evidence="1">The sequence shown here is derived from an EMBL/GenBank/DDBJ whole genome shotgun (WGS) entry which is preliminary data.</text>
</comment>
<dbReference type="InterPro" id="IPR010260">
    <property type="entry name" value="AlpA"/>
</dbReference>
<keyword evidence="2" id="KW-1185">Reference proteome</keyword>